<sequence>MAARARGEGKTPVRPIRVEDDLWAEFGEACGEIGHDRSSALRAFMEWLARRPGAKLPQRPQQT</sequence>
<dbReference type="AlphaFoldDB" id="A0A1W2FQP5"/>
<name>A0A1W2FQP5_9PSEU</name>
<dbReference type="STRING" id="40571.SAMN05660733_07685"/>
<accession>A0A1W2FQP5</accession>
<protein>
    <recommendedName>
        <fullName evidence="3">Ribbon-helix-helix protein, copG family</fullName>
    </recommendedName>
</protein>
<proteinExistence type="predicted"/>
<gene>
    <name evidence="1" type="ORF">SAMN05660733_07685</name>
</gene>
<evidence type="ECO:0000313" key="1">
    <source>
        <dbReference type="EMBL" id="SMD24230.1"/>
    </source>
</evidence>
<evidence type="ECO:0008006" key="3">
    <source>
        <dbReference type="Google" id="ProtNLM"/>
    </source>
</evidence>
<reference evidence="2" key="1">
    <citation type="submission" date="2017-04" db="EMBL/GenBank/DDBJ databases">
        <authorList>
            <person name="Varghese N."/>
            <person name="Submissions S."/>
        </authorList>
    </citation>
    <scope>NUCLEOTIDE SEQUENCE [LARGE SCALE GENOMIC DNA]</scope>
    <source>
        <strain evidence="2">DSM 44073</strain>
    </source>
</reference>
<dbReference type="Proteomes" id="UP000192840">
    <property type="component" value="Unassembled WGS sequence"/>
</dbReference>
<organism evidence="1 2">
    <name type="scientific">Lentzea albidocapillata</name>
    <dbReference type="NCBI Taxonomy" id="40571"/>
    <lineage>
        <taxon>Bacteria</taxon>
        <taxon>Bacillati</taxon>
        <taxon>Actinomycetota</taxon>
        <taxon>Actinomycetes</taxon>
        <taxon>Pseudonocardiales</taxon>
        <taxon>Pseudonocardiaceae</taxon>
        <taxon>Lentzea</taxon>
    </lineage>
</organism>
<evidence type="ECO:0000313" key="2">
    <source>
        <dbReference type="Proteomes" id="UP000192840"/>
    </source>
</evidence>
<keyword evidence="2" id="KW-1185">Reference proteome</keyword>
<dbReference type="EMBL" id="FWYC01000021">
    <property type="protein sequence ID" value="SMD24230.1"/>
    <property type="molecule type" value="Genomic_DNA"/>
</dbReference>